<evidence type="ECO:0000313" key="1">
    <source>
        <dbReference type="EMBL" id="CDY09877.1"/>
    </source>
</evidence>
<dbReference type="EMBL" id="LK031999">
    <property type="protein sequence ID" value="CDY09877.1"/>
    <property type="molecule type" value="Genomic_DNA"/>
</dbReference>
<dbReference type="AlphaFoldDB" id="A0A078F9Y4"/>
<evidence type="ECO:0000313" key="2">
    <source>
        <dbReference type="Proteomes" id="UP000028999"/>
    </source>
</evidence>
<dbReference type="PaxDb" id="3708-A0A078F9Y4"/>
<name>A0A078F9Y4_BRANA</name>
<organism evidence="1 2">
    <name type="scientific">Brassica napus</name>
    <name type="common">Rape</name>
    <dbReference type="NCBI Taxonomy" id="3708"/>
    <lineage>
        <taxon>Eukaryota</taxon>
        <taxon>Viridiplantae</taxon>
        <taxon>Streptophyta</taxon>
        <taxon>Embryophyta</taxon>
        <taxon>Tracheophyta</taxon>
        <taxon>Spermatophyta</taxon>
        <taxon>Magnoliopsida</taxon>
        <taxon>eudicotyledons</taxon>
        <taxon>Gunneridae</taxon>
        <taxon>Pentapetalae</taxon>
        <taxon>rosids</taxon>
        <taxon>malvids</taxon>
        <taxon>Brassicales</taxon>
        <taxon>Brassicaceae</taxon>
        <taxon>Brassiceae</taxon>
        <taxon>Brassica</taxon>
    </lineage>
</organism>
<gene>
    <name evidence="1" type="primary">BnaC09g42840D</name>
    <name evidence="1" type="ORF">GSBRNA2T00031628001</name>
</gene>
<protein>
    <submittedName>
        <fullName evidence="1">BnaC09g42840D protein</fullName>
    </submittedName>
</protein>
<sequence length="16" mass="1845">MEENPHRVSLSFTGIQ</sequence>
<proteinExistence type="predicted"/>
<dbReference type="Proteomes" id="UP000028999">
    <property type="component" value="Unassembled WGS sequence"/>
</dbReference>
<accession>A0A078F9Y4</accession>
<keyword evidence="2" id="KW-1185">Reference proteome</keyword>
<reference evidence="1 2" key="1">
    <citation type="journal article" date="2014" name="Science">
        <title>Plant genetics. Early allopolyploid evolution in the post-Neolithic Brassica napus oilseed genome.</title>
        <authorList>
            <person name="Chalhoub B."/>
            <person name="Denoeud F."/>
            <person name="Liu S."/>
            <person name="Parkin I.A."/>
            <person name="Tang H."/>
            <person name="Wang X."/>
            <person name="Chiquet J."/>
            <person name="Belcram H."/>
            <person name="Tong C."/>
            <person name="Samans B."/>
            <person name="Correa M."/>
            <person name="Da Silva C."/>
            <person name="Just J."/>
            <person name="Falentin C."/>
            <person name="Koh C.S."/>
            <person name="Le Clainche I."/>
            <person name="Bernard M."/>
            <person name="Bento P."/>
            <person name="Noel B."/>
            <person name="Labadie K."/>
            <person name="Alberti A."/>
            <person name="Charles M."/>
            <person name="Arnaud D."/>
            <person name="Guo H."/>
            <person name="Daviaud C."/>
            <person name="Alamery S."/>
            <person name="Jabbari K."/>
            <person name="Zhao M."/>
            <person name="Edger P.P."/>
            <person name="Chelaifa H."/>
            <person name="Tack D."/>
            <person name="Lassalle G."/>
            <person name="Mestiri I."/>
            <person name="Schnel N."/>
            <person name="Le Paslier M.C."/>
            <person name="Fan G."/>
            <person name="Renault V."/>
            <person name="Bayer P.E."/>
            <person name="Golicz A.A."/>
            <person name="Manoli S."/>
            <person name="Lee T.H."/>
            <person name="Thi V.H."/>
            <person name="Chalabi S."/>
            <person name="Hu Q."/>
            <person name="Fan C."/>
            <person name="Tollenaere R."/>
            <person name="Lu Y."/>
            <person name="Battail C."/>
            <person name="Shen J."/>
            <person name="Sidebottom C.H."/>
            <person name="Wang X."/>
            <person name="Canaguier A."/>
            <person name="Chauveau A."/>
            <person name="Berard A."/>
            <person name="Deniot G."/>
            <person name="Guan M."/>
            <person name="Liu Z."/>
            <person name="Sun F."/>
            <person name="Lim Y.P."/>
            <person name="Lyons E."/>
            <person name="Town C.D."/>
            <person name="Bancroft I."/>
            <person name="Wang X."/>
            <person name="Meng J."/>
            <person name="Ma J."/>
            <person name="Pires J.C."/>
            <person name="King G.J."/>
            <person name="Brunel D."/>
            <person name="Delourme R."/>
            <person name="Renard M."/>
            <person name="Aury J.M."/>
            <person name="Adams K.L."/>
            <person name="Batley J."/>
            <person name="Snowdon R.J."/>
            <person name="Tost J."/>
            <person name="Edwards D."/>
            <person name="Zhou Y."/>
            <person name="Hua W."/>
            <person name="Sharpe A.G."/>
            <person name="Paterson A.H."/>
            <person name="Guan C."/>
            <person name="Wincker P."/>
        </authorList>
    </citation>
    <scope>NUCLEOTIDE SEQUENCE [LARGE SCALE GENOMIC DNA]</scope>
    <source>
        <strain evidence="2">cv. Darmor-bzh</strain>
    </source>
</reference>